<evidence type="ECO:0000259" key="1">
    <source>
        <dbReference type="SMART" id="SM00829"/>
    </source>
</evidence>
<sequence>MRAIVLDRHGGPEVLRVGAVPDPLPGPGAVRVRVEAIGVNYAEILSRKGLYGWTPPLPYTLGMEATGTIDLLGAGVEQRAVGERVIVGAQHGAYAEQIVVPERQALPAIAGFSTEENAAIAVNYLTAWVALMEMARLRPTDRVLVTAAGGGVGTAALQIATRFGCTAVGLVGSDAKLATIRALGAEAAVNYRRVDFQARLREAAGPGRFDVVLEVVGGGVFRAVWPVLAPCGRVVVAGFASLALQRWNPLSWLRTWRDLPRADIRALAPASHGIMATHIGYLLADPPRLARVWDELMAFVAAHGIRPVVGATFALDDMAEAHRLMESRRSVGKIVVWV</sequence>
<keyword evidence="2" id="KW-0560">Oxidoreductase</keyword>
<gene>
    <name evidence="2" type="ORF">AVDCRST_MAG93-5836</name>
</gene>
<dbReference type="InterPro" id="IPR051397">
    <property type="entry name" value="Zn-ADH-like_protein"/>
</dbReference>
<dbReference type="InterPro" id="IPR020843">
    <property type="entry name" value="ER"/>
</dbReference>
<dbReference type="Gene3D" id="3.40.50.720">
    <property type="entry name" value="NAD(P)-binding Rossmann-like Domain"/>
    <property type="match status" value="1"/>
</dbReference>
<dbReference type="EC" id="1.6.5.5" evidence="2"/>
<dbReference type="InterPro" id="IPR036291">
    <property type="entry name" value="NAD(P)-bd_dom_sf"/>
</dbReference>
<evidence type="ECO:0000313" key="2">
    <source>
        <dbReference type="EMBL" id="CAA9322936.1"/>
    </source>
</evidence>
<dbReference type="Pfam" id="PF08240">
    <property type="entry name" value="ADH_N"/>
    <property type="match status" value="1"/>
</dbReference>
<name>A0A6J4L3K5_9CHLR</name>
<dbReference type="InterPro" id="IPR011032">
    <property type="entry name" value="GroES-like_sf"/>
</dbReference>
<dbReference type="SMART" id="SM00829">
    <property type="entry name" value="PKS_ER"/>
    <property type="match status" value="1"/>
</dbReference>
<dbReference type="EMBL" id="CADCTR010001963">
    <property type="protein sequence ID" value="CAA9322936.1"/>
    <property type="molecule type" value="Genomic_DNA"/>
</dbReference>
<dbReference type="PANTHER" id="PTHR43677">
    <property type="entry name" value="SHORT-CHAIN DEHYDROGENASE/REDUCTASE"/>
    <property type="match status" value="1"/>
</dbReference>
<dbReference type="InterPro" id="IPR013154">
    <property type="entry name" value="ADH-like_N"/>
</dbReference>
<dbReference type="Pfam" id="PF13602">
    <property type="entry name" value="ADH_zinc_N_2"/>
    <property type="match status" value="1"/>
</dbReference>
<feature type="domain" description="Enoyl reductase (ER)" evidence="1">
    <location>
        <begin position="10"/>
        <end position="336"/>
    </location>
</feature>
<protein>
    <submittedName>
        <fullName evidence="2">Quinone oxidoreductase</fullName>
        <ecNumber evidence="2">1.6.5.5</ecNumber>
    </submittedName>
</protein>
<dbReference type="GO" id="GO:0003960">
    <property type="term" value="F:quinone reductase (NADPH) activity"/>
    <property type="evidence" value="ECO:0007669"/>
    <property type="project" value="UniProtKB-EC"/>
</dbReference>
<dbReference type="SUPFAM" id="SSF50129">
    <property type="entry name" value="GroES-like"/>
    <property type="match status" value="1"/>
</dbReference>
<accession>A0A6J4L3K5</accession>
<dbReference type="PANTHER" id="PTHR43677:SF4">
    <property type="entry name" value="QUINONE OXIDOREDUCTASE-LIKE PROTEIN 2"/>
    <property type="match status" value="1"/>
</dbReference>
<dbReference type="SUPFAM" id="SSF51735">
    <property type="entry name" value="NAD(P)-binding Rossmann-fold domains"/>
    <property type="match status" value="1"/>
</dbReference>
<dbReference type="Gene3D" id="3.90.180.10">
    <property type="entry name" value="Medium-chain alcohol dehydrogenases, catalytic domain"/>
    <property type="match status" value="1"/>
</dbReference>
<reference evidence="2" key="1">
    <citation type="submission" date="2020-02" db="EMBL/GenBank/DDBJ databases">
        <authorList>
            <person name="Meier V. D."/>
        </authorList>
    </citation>
    <scope>NUCLEOTIDE SEQUENCE</scope>
    <source>
        <strain evidence="2">AVDCRST_MAG93</strain>
    </source>
</reference>
<organism evidence="2">
    <name type="scientific">uncultured Chloroflexia bacterium</name>
    <dbReference type="NCBI Taxonomy" id="1672391"/>
    <lineage>
        <taxon>Bacteria</taxon>
        <taxon>Bacillati</taxon>
        <taxon>Chloroflexota</taxon>
        <taxon>Chloroflexia</taxon>
        <taxon>environmental samples</taxon>
    </lineage>
</organism>
<dbReference type="AlphaFoldDB" id="A0A6J4L3K5"/>
<proteinExistence type="predicted"/>